<feature type="modified residue" description="4-aspartylphosphate" evidence="1">
    <location>
        <position position="61"/>
    </location>
</feature>
<dbReference type="PROSITE" id="PS50110">
    <property type="entry name" value="RESPONSE_REGULATORY"/>
    <property type="match status" value="1"/>
</dbReference>
<dbReference type="Proteomes" id="UP000192276">
    <property type="component" value="Unassembled WGS sequence"/>
</dbReference>
<dbReference type="RefSeq" id="WP_081159268.1">
    <property type="nucleotide sequence ID" value="NZ_LWBP01000001.1"/>
</dbReference>
<dbReference type="Gene3D" id="3.40.50.2300">
    <property type="match status" value="1"/>
</dbReference>
<dbReference type="PANTHER" id="PTHR44520">
    <property type="entry name" value="RESPONSE REGULATOR RCP1-RELATED"/>
    <property type="match status" value="1"/>
</dbReference>
<dbReference type="GO" id="GO:0000160">
    <property type="term" value="P:phosphorelay signal transduction system"/>
    <property type="evidence" value="ECO:0007669"/>
    <property type="project" value="InterPro"/>
</dbReference>
<dbReference type="InterPro" id="IPR011006">
    <property type="entry name" value="CheY-like_superfamily"/>
</dbReference>
<dbReference type="STRING" id="550983.A4R26_02060"/>
<proteinExistence type="predicted"/>
<dbReference type="AlphaFoldDB" id="A0A1V9GD56"/>
<feature type="domain" description="Response regulatory" evidence="2">
    <location>
        <begin position="6"/>
        <end position="128"/>
    </location>
</feature>
<dbReference type="SMART" id="SM00448">
    <property type="entry name" value="REC"/>
    <property type="match status" value="1"/>
</dbReference>
<dbReference type="EMBL" id="LWBP01000001">
    <property type="protein sequence ID" value="OQP68605.1"/>
    <property type="molecule type" value="Genomic_DNA"/>
</dbReference>
<keyword evidence="1" id="KW-0597">Phosphoprotein</keyword>
<dbReference type="Pfam" id="PF00072">
    <property type="entry name" value="Response_reg"/>
    <property type="match status" value="1"/>
</dbReference>
<gene>
    <name evidence="3" type="ORF">A4R26_02060</name>
</gene>
<protein>
    <recommendedName>
        <fullName evidence="2">Response regulatory domain-containing protein</fullName>
    </recommendedName>
</protein>
<accession>A0A1V9GD56</accession>
<name>A0A1V9GD56_9BACT</name>
<dbReference type="InterPro" id="IPR001789">
    <property type="entry name" value="Sig_transdc_resp-reg_receiver"/>
</dbReference>
<dbReference type="PANTHER" id="PTHR44520:SF2">
    <property type="entry name" value="RESPONSE REGULATOR RCP1"/>
    <property type="match status" value="1"/>
</dbReference>
<sequence length="134" mass="15287">MINHKRILLAEDDEDDKMIFTEIVKALIADSNIHFDAVDNGVQIMQALEGAPHLPDLVVLDQNMPQLNGKETLELIKKSDRFSHIPVVIYSTYNDSRLSNECFRIGATQIITKPDSFEGFKEMIKMLMQKYCSV</sequence>
<dbReference type="OrthoDB" id="952767at2"/>
<dbReference type="InterPro" id="IPR052893">
    <property type="entry name" value="TCS_response_regulator"/>
</dbReference>
<keyword evidence="4" id="KW-1185">Reference proteome</keyword>
<reference evidence="4" key="1">
    <citation type="submission" date="2016-04" db="EMBL/GenBank/DDBJ databases">
        <authorList>
            <person name="Chen L."/>
            <person name="Zhuang W."/>
            <person name="Wang G."/>
        </authorList>
    </citation>
    <scope>NUCLEOTIDE SEQUENCE [LARGE SCALE GENOMIC DNA]</scope>
    <source>
        <strain evidence="4">208</strain>
    </source>
</reference>
<evidence type="ECO:0000313" key="4">
    <source>
        <dbReference type="Proteomes" id="UP000192276"/>
    </source>
</evidence>
<organism evidence="3 4">
    <name type="scientific">Niastella populi</name>
    <dbReference type="NCBI Taxonomy" id="550983"/>
    <lineage>
        <taxon>Bacteria</taxon>
        <taxon>Pseudomonadati</taxon>
        <taxon>Bacteroidota</taxon>
        <taxon>Chitinophagia</taxon>
        <taxon>Chitinophagales</taxon>
        <taxon>Chitinophagaceae</taxon>
        <taxon>Niastella</taxon>
    </lineage>
</organism>
<evidence type="ECO:0000256" key="1">
    <source>
        <dbReference type="PROSITE-ProRule" id="PRU00169"/>
    </source>
</evidence>
<comment type="caution">
    <text evidence="3">The sequence shown here is derived from an EMBL/GenBank/DDBJ whole genome shotgun (WGS) entry which is preliminary data.</text>
</comment>
<evidence type="ECO:0000313" key="3">
    <source>
        <dbReference type="EMBL" id="OQP68605.1"/>
    </source>
</evidence>
<dbReference type="SUPFAM" id="SSF52172">
    <property type="entry name" value="CheY-like"/>
    <property type="match status" value="1"/>
</dbReference>
<evidence type="ECO:0000259" key="2">
    <source>
        <dbReference type="PROSITE" id="PS50110"/>
    </source>
</evidence>